<keyword evidence="3" id="KW-0699">rRNA-binding</keyword>
<dbReference type="SUPFAM" id="SSF52540">
    <property type="entry name" value="P-loop containing nucleoside triphosphate hydrolases"/>
    <property type="match status" value="1"/>
</dbReference>
<dbReference type="Pfam" id="PF21018">
    <property type="entry name" value="BipA_C"/>
    <property type="match status" value="1"/>
</dbReference>
<dbReference type="Pfam" id="PF00679">
    <property type="entry name" value="EFG_C"/>
    <property type="match status" value="1"/>
</dbReference>
<dbReference type="GO" id="GO:0003924">
    <property type="term" value="F:GTPase activity"/>
    <property type="evidence" value="ECO:0007669"/>
    <property type="project" value="UniProtKB-UniRule"/>
</dbReference>
<keyword evidence="6" id="KW-1185">Reference proteome</keyword>
<dbReference type="Pfam" id="PF00009">
    <property type="entry name" value="GTP_EFTU"/>
    <property type="match status" value="1"/>
</dbReference>
<evidence type="ECO:0000256" key="2">
    <source>
        <dbReference type="ARBA" id="ARBA00048548"/>
    </source>
</evidence>
<dbReference type="RefSeq" id="WP_013555042.1">
    <property type="nucleotide sequence ID" value="NC_014935.1"/>
</dbReference>
<dbReference type="AlphaFoldDB" id="E6X3L8"/>
<dbReference type="InterPro" id="IPR000795">
    <property type="entry name" value="T_Tr_GTP-bd_dom"/>
</dbReference>
<dbReference type="PANTHER" id="PTHR42908">
    <property type="entry name" value="TRANSLATION ELONGATION FACTOR-RELATED"/>
    <property type="match status" value="1"/>
</dbReference>
<evidence type="ECO:0000256" key="3">
    <source>
        <dbReference type="HAMAP-Rule" id="MF_00849"/>
    </source>
</evidence>
<dbReference type="SUPFAM" id="SSF50447">
    <property type="entry name" value="Translation proteins"/>
    <property type="match status" value="1"/>
</dbReference>
<dbReference type="EMBL" id="CP002452">
    <property type="protein sequence ID" value="ADV47357.1"/>
    <property type="molecule type" value="Genomic_DNA"/>
</dbReference>
<dbReference type="PRINTS" id="PR00315">
    <property type="entry name" value="ELONGATNFCT"/>
</dbReference>
<dbReference type="InterPro" id="IPR004161">
    <property type="entry name" value="EFTu-like_2"/>
</dbReference>
<keyword evidence="3" id="KW-0690">Ribosome biogenesis</keyword>
<dbReference type="InterPro" id="IPR000640">
    <property type="entry name" value="EFG_V-like"/>
</dbReference>
<dbReference type="NCBIfam" id="TIGR00231">
    <property type="entry name" value="small_GTP"/>
    <property type="match status" value="1"/>
</dbReference>
<reference evidence="6" key="2">
    <citation type="submission" date="2011-01" db="EMBL/GenBank/DDBJ databases">
        <title>The complete genome of Nitratifractor salsuginis DSM 16511.</title>
        <authorList>
            <consortium name="US DOE Joint Genome Institute (JGI-PGF)"/>
            <person name="Lucas S."/>
            <person name="Copeland A."/>
            <person name="Lapidus A."/>
            <person name="Bruce D."/>
            <person name="Goodwin L."/>
            <person name="Pitluck S."/>
            <person name="Kyrpides N."/>
            <person name="Mavromatis K."/>
            <person name="Ivanova N."/>
            <person name="Mikhailova N."/>
            <person name="Zeytun A."/>
            <person name="Detter J.C."/>
            <person name="Tapia R."/>
            <person name="Han C."/>
            <person name="Land M."/>
            <person name="Hauser L."/>
            <person name="Markowitz V."/>
            <person name="Cheng J.-F."/>
            <person name="Hugenholtz P."/>
            <person name="Woyke T."/>
            <person name="Wu D."/>
            <person name="Tindall B."/>
            <person name="Schuetze A."/>
            <person name="Brambilla E."/>
            <person name="Klenk H.-P."/>
            <person name="Eisen J.A."/>
        </authorList>
    </citation>
    <scope>NUCLEOTIDE SEQUENCE [LARGE SCALE GENOMIC DNA]</scope>
    <source>
        <strain evidence="6">DSM 16511 / JCM 12458 / E9I37-1</strain>
    </source>
</reference>
<gene>
    <name evidence="3" type="primary">bipA</name>
    <name evidence="5" type="ordered locus">Nitsa_2116</name>
</gene>
<dbReference type="PANTHER" id="PTHR42908:SF8">
    <property type="entry name" value="TR-TYPE G DOMAIN-CONTAINING PROTEIN"/>
    <property type="match status" value="1"/>
</dbReference>
<dbReference type="GO" id="GO:0005525">
    <property type="term" value="F:GTP binding"/>
    <property type="evidence" value="ECO:0007669"/>
    <property type="project" value="UniProtKB-UniRule"/>
</dbReference>
<dbReference type="CDD" id="cd01891">
    <property type="entry name" value="TypA_BipA"/>
    <property type="match status" value="1"/>
</dbReference>
<dbReference type="PROSITE" id="PS00301">
    <property type="entry name" value="G_TR_1"/>
    <property type="match status" value="1"/>
</dbReference>
<dbReference type="InterPro" id="IPR035647">
    <property type="entry name" value="EFG_III/V"/>
</dbReference>
<dbReference type="CDD" id="cd03691">
    <property type="entry name" value="BipA_TypA_II"/>
    <property type="match status" value="1"/>
</dbReference>
<dbReference type="InterPro" id="IPR009000">
    <property type="entry name" value="Transl_B-barrel_sf"/>
</dbReference>
<dbReference type="GO" id="GO:0000049">
    <property type="term" value="F:tRNA binding"/>
    <property type="evidence" value="ECO:0007669"/>
    <property type="project" value="UniProtKB-KW"/>
</dbReference>
<dbReference type="Gene3D" id="2.40.30.10">
    <property type="entry name" value="Translation factors"/>
    <property type="match status" value="1"/>
</dbReference>
<evidence type="ECO:0000259" key="4">
    <source>
        <dbReference type="PROSITE" id="PS51722"/>
    </source>
</evidence>
<dbReference type="Pfam" id="PF03144">
    <property type="entry name" value="GTP_EFTU_D2"/>
    <property type="match status" value="1"/>
</dbReference>
<dbReference type="InterPro" id="IPR048876">
    <property type="entry name" value="BipA_C"/>
</dbReference>
<dbReference type="InterPro" id="IPR005225">
    <property type="entry name" value="Small_GTP-bd"/>
</dbReference>
<dbReference type="SUPFAM" id="SSF54980">
    <property type="entry name" value="EF-G C-terminal domain-like"/>
    <property type="match status" value="2"/>
</dbReference>
<dbReference type="FunFam" id="3.40.50.300:FF:000055">
    <property type="entry name" value="GTP-binding protein TypA"/>
    <property type="match status" value="1"/>
</dbReference>
<protein>
    <recommendedName>
        <fullName evidence="3">Large ribosomal subunit assembly factor BipA</fullName>
        <ecNumber evidence="3">3.6.5.-</ecNumber>
    </recommendedName>
    <alternativeName>
        <fullName evidence="3">GTP-binding protein BipA</fullName>
    </alternativeName>
</protein>
<keyword evidence="3" id="KW-0820">tRNA-binding</keyword>
<dbReference type="Gene3D" id="3.30.70.870">
    <property type="entry name" value="Elongation Factor G (Translational Gtpase), domain 3"/>
    <property type="match status" value="1"/>
</dbReference>
<dbReference type="Proteomes" id="UP000008633">
    <property type="component" value="Chromosome"/>
</dbReference>
<keyword evidence="3" id="KW-0378">Hydrolase</keyword>
<feature type="binding site" evidence="3">
    <location>
        <begin position="14"/>
        <end position="19"/>
    </location>
    <ligand>
        <name>GTP</name>
        <dbReference type="ChEBI" id="CHEBI:37565"/>
    </ligand>
</feature>
<comment type="similarity">
    <text evidence="3">Belongs to the TRAFAC class translation factor GTPase superfamily. Classic translation factor GTPase family. BipA subfamily.</text>
</comment>
<dbReference type="KEGG" id="nsa:Nitsa_2116"/>
<dbReference type="InterPro" id="IPR047041">
    <property type="entry name" value="BipA_GTP-bd_dom"/>
</dbReference>
<dbReference type="SMART" id="SM00838">
    <property type="entry name" value="EFG_C"/>
    <property type="match status" value="1"/>
</dbReference>
<dbReference type="CDD" id="cd16263">
    <property type="entry name" value="BipA_III"/>
    <property type="match status" value="1"/>
</dbReference>
<keyword evidence="3" id="KW-0547">Nucleotide-binding</keyword>
<dbReference type="STRING" id="749222.Nitsa_2116"/>
<dbReference type="FunFam" id="2.40.50.250:FF:000001">
    <property type="entry name" value="GTP-binding protein TypA"/>
    <property type="match status" value="1"/>
</dbReference>
<reference evidence="5 6" key="1">
    <citation type="journal article" date="2011" name="Stand. Genomic Sci.">
        <title>Complete genome sequence of Nitratifractor salsuginis type strain (E9I37-1).</title>
        <authorList>
            <person name="Anderson I."/>
            <person name="Sikorski J."/>
            <person name="Zeytun A."/>
            <person name="Nolan M."/>
            <person name="Lapidus A."/>
            <person name="Lucas S."/>
            <person name="Hammon N."/>
            <person name="Deshpande S."/>
            <person name="Cheng J.F."/>
            <person name="Tapia R."/>
            <person name="Han C."/>
            <person name="Goodwin L."/>
            <person name="Pitluck S."/>
            <person name="Liolios K."/>
            <person name="Pagani I."/>
            <person name="Ivanova N."/>
            <person name="Huntemann M."/>
            <person name="Mavromatis K."/>
            <person name="Ovchinikova G."/>
            <person name="Pati A."/>
            <person name="Chen A."/>
            <person name="Palaniappan K."/>
            <person name="Land M."/>
            <person name="Hauser L."/>
            <person name="Brambilla E.M."/>
            <person name="Ngatchou-Djao O.D."/>
            <person name="Rohde M."/>
            <person name="Tindall B.J."/>
            <person name="Goker M."/>
            <person name="Detter J.C."/>
            <person name="Woyke T."/>
            <person name="Bristow J."/>
            <person name="Eisen J.A."/>
            <person name="Markowitz V."/>
            <person name="Hugenholtz P."/>
            <person name="Klenk H.P."/>
            <person name="Kyrpides N.C."/>
        </authorList>
    </citation>
    <scope>NUCLEOTIDE SEQUENCE [LARGE SCALE GENOMIC DNA]</scope>
    <source>
        <strain evidence="6">DSM 16511 / JCM 12458 / E9I37-1</strain>
    </source>
</reference>
<dbReference type="HOGENOM" id="CLU_017016_4_0_7"/>
<dbReference type="InterPro" id="IPR047042">
    <property type="entry name" value="BipA_II"/>
</dbReference>
<dbReference type="GO" id="GO:0000027">
    <property type="term" value="P:ribosomal large subunit assembly"/>
    <property type="evidence" value="ECO:0007669"/>
    <property type="project" value="UniProtKB-UniRule"/>
</dbReference>
<dbReference type="Gene3D" id="3.40.50.300">
    <property type="entry name" value="P-loop containing nucleotide triphosphate hydrolases"/>
    <property type="match status" value="1"/>
</dbReference>
<dbReference type="HAMAP" id="MF_00849">
    <property type="entry name" value="BipA"/>
    <property type="match status" value="1"/>
</dbReference>
<comment type="catalytic activity">
    <reaction evidence="2 3">
        <text>GTP + H2O = GDP + phosphate + H(+)</text>
        <dbReference type="Rhea" id="RHEA:19669"/>
        <dbReference type="ChEBI" id="CHEBI:15377"/>
        <dbReference type="ChEBI" id="CHEBI:15378"/>
        <dbReference type="ChEBI" id="CHEBI:37565"/>
        <dbReference type="ChEBI" id="CHEBI:43474"/>
        <dbReference type="ChEBI" id="CHEBI:58189"/>
    </reaction>
</comment>
<dbReference type="FunFam" id="3.30.70.240:FF:000002">
    <property type="entry name" value="GTP-binding protein TypA"/>
    <property type="match status" value="1"/>
</dbReference>
<dbReference type="eggNOG" id="COG1217">
    <property type="taxonomic scope" value="Bacteria"/>
</dbReference>
<dbReference type="InterPro" id="IPR031157">
    <property type="entry name" value="G_TR_CS"/>
</dbReference>
<evidence type="ECO:0000313" key="5">
    <source>
        <dbReference type="EMBL" id="ADV47357.1"/>
    </source>
</evidence>
<dbReference type="OrthoDB" id="9801591at2"/>
<dbReference type="Gene3D" id="3.30.70.240">
    <property type="match status" value="1"/>
</dbReference>
<dbReference type="PROSITE" id="PS51722">
    <property type="entry name" value="G_TR_2"/>
    <property type="match status" value="1"/>
</dbReference>
<comment type="subcellular location">
    <subcellularLocation>
        <location evidence="3">Cytoplasm</location>
    </subcellularLocation>
    <text evidence="3">Binds to ribosomes.</text>
</comment>
<accession>E6X3L8</accession>
<name>E6X3L8_NITSE</name>
<dbReference type="InterPro" id="IPR027417">
    <property type="entry name" value="P-loop_NTPase"/>
</dbReference>
<keyword evidence="3" id="KW-0963">Cytoplasm</keyword>
<keyword evidence="1 3" id="KW-0342">GTP-binding</keyword>
<dbReference type="NCBIfam" id="TIGR01394">
    <property type="entry name" value="TypA_BipA"/>
    <property type="match status" value="1"/>
</dbReference>
<dbReference type="InterPro" id="IPR006298">
    <property type="entry name" value="BipA"/>
</dbReference>
<dbReference type="GO" id="GO:0019843">
    <property type="term" value="F:rRNA binding"/>
    <property type="evidence" value="ECO:0007669"/>
    <property type="project" value="UniProtKB-KW"/>
</dbReference>
<dbReference type="GO" id="GO:0043022">
    <property type="term" value="F:ribosome binding"/>
    <property type="evidence" value="ECO:0007669"/>
    <property type="project" value="UniProtKB-UniRule"/>
</dbReference>
<dbReference type="CDD" id="cd03710">
    <property type="entry name" value="BipA_TypA_C"/>
    <property type="match status" value="1"/>
</dbReference>
<proteinExistence type="inferred from homology"/>
<feature type="binding site" evidence="3">
    <location>
        <begin position="127"/>
        <end position="130"/>
    </location>
    <ligand>
        <name>GTP</name>
        <dbReference type="ChEBI" id="CHEBI:37565"/>
    </ligand>
</feature>
<dbReference type="InterPro" id="IPR042116">
    <property type="entry name" value="TypA/BipA_C"/>
</dbReference>
<dbReference type="GO" id="GO:1990904">
    <property type="term" value="C:ribonucleoprotein complex"/>
    <property type="evidence" value="ECO:0007669"/>
    <property type="project" value="TreeGrafter"/>
</dbReference>
<evidence type="ECO:0000313" key="6">
    <source>
        <dbReference type="Proteomes" id="UP000008633"/>
    </source>
</evidence>
<dbReference type="InterPro" id="IPR047043">
    <property type="entry name" value="BipA_III"/>
</dbReference>
<comment type="subunit">
    <text evidence="3">Monomer.</text>
</comment>
<sequence length="607" mass="67176">MQKIKNIAVIAHVDHGKTTLVDGLLQQSGTFAAHQEVDERVMDNNDIEKERGITILSKNTAITYGDHKINIIDTPGHADFGGEVERVLKMVDGVLLLVDAQEGVMPQTKFVLKKAIELGLKPIVVVNKIDKPAAEPERVVDEVFDLLVALDANDEQLEFPVLYAAARDGYAKWNLEDENKDLTPLFEAIIEHVPYPEGSADASTQAQVFTLDYDNFVGRIGISRIFNGRIKKGDEYTLLKADGEKTKSRVSKLIGFRGLDRVEIDEAEAGDIVAIAGFNDIDVGDTIADSANPQPLDPLHIEEPTLSVIFSVNDGPLAGTEGKHVTSNKIRERLEKEMETNIAMKMEPLGDASFKVSGRGELQIGILAENMRREGFEFLMARPEVVIKEENGVRMEPFEHLVIDVPEEHQGTVIEKLGKRKAEMSSMTPMPDGTVRIEFEIPARGLIGFRSEFLTDTKGEGVMNHSFLEYRPYTGSVESRTQGALVSMDNGVAVAFSLFNLQARGTLFIEPQAKVYNGMVIGESARPGDLEVNPLKGKQLTNMRTSGADDAIKLVPPRKMTLEQAMEWIEDDELVEVTPENIRIRKKYLDSAARRRAARDKKAAAQS</sequence>
<dbReference type="GO" id="GO:0005829">
    <property type="term" value="C:cytosol"/>
    <property type="evidence" value="ECO:0007669"/>
    <property type="project" value="TreeGrafter"/>
</dbReference>
<keyword evidence="3" id="KW-0694">RNA-binding</keyword>
<organism evidence="5 6">
    <name type="scientific">Nitratifractor salsuginis (strain DSM 16511 / JCM 12458 / E9I37-1)</name>
    <dbReference type="NCBI Taxonomy" id="749222"/>
    <lineage>
        <taxon>Bacteria</taxon>
        <taxon>Pseudomonadati</taxon>
        <taxon>Campylobacterota</taxon>
        <taxon>Epsilonproteobacteria</taxon>
        <taxon>Campylobacterales</taxon>
        <taxon>Sulfurovaceae</taxon>
        <taxon>Nitratifractor</taxon>
    </lineage>
</organism>
<dbReference type="GO" id="GO:0010467">
    <property type="term" value="P:gene expression"/>
    <property type="evidence" value="ECO:0007669"/>
    <property type="project" value="UniProtKB-ARBA"/>
</dbReference>
<feature type="domain" description="Tr-type G" evidence="4">
    <location>
        <begin position="2"/>
        <end position="197"/>
    </location>
</feature>
<comment type="function">
    <text evidence="3">A 50S ribosomal subunit assembly protein with GTPase activity, required for 50S subunit assembly at low temperatures, may also play a role in translation. Binds GTP and analogs. Binds the 70S ribosome between the 30S and 50S subunits, in a similar position as ribosome-bound EF-G; it contacts a number of ribosomal proteins, both rRNAs and the A-site tRNA.</text>
</comment>
<dbReference type="EC" id="3.6.5.-" evidence="3"/>
<dbReference type="FunFam" id="2.40.30.10:FF:000016">
    <property type="entry name" value="GTP-binding protein TypA"/>
    <property type="match status" value="1"/>
</dbReference>
<dbReference type="GO" id="GO:0009409">
    <property type="term" value="P:response to cold"/>
    <property type="evidence" value="ECO:0007669"/>
    <property type="project" value="UniProtKB-ARBA"/>
</dbReference>
<dbReference type="InterPro" id="IPR035651">
    <property type="entry name" value="BipA_V"/>
</dbReference>
<evidence type="ECO:0000256" key="1">
    <source>
        <dbReference type="ARBA" id="ARBA00023134"/>
    </source>
</evidence>
<dbReference type="Gene3D" id="2.40.50.250">
    <property type="entry name" value="bipa protein"/>
    <property type="match status" value="1"/>
</dbReference>